<evidence type="ECO:0000256" key="1">
    <source>
        <dbReference type="SAM" id="Phobius"/>
    </source>
</evidence>
<dbReference type="Proteomes" id="UP000334990">
    <property type="component" value="Unassembled WGS sequence"/>
</dbReference>
<keyword evidence="1" id="KW-0812">Transmembrane</keyword>
<name>A0A5M3VQI7_9ACTN</name>
<proteinExistence type="predicted"/>
<protein>
    <recommendedName>
        <fullName evidence="4">DUF485 domain-containing protein</fullName>
    </recommendedName>
</protein>
<feature type="transmembrane region" description="Helical" evidence="1">
    <location>
        <begin position="20"/>
        <end position="40"/>
    </location>
</feature>
<keyword evidence="1" id="KW-0472">Membrane</keyword>
<reference evidence="2 3" key="1">
    <citation type="submission" date="2019-10" db="EMBL/GenBank/DDBJ databases">
        <title>Whole genome shotgun sequence of Acrocarpospora corrugata NBRC 13972.</title>
        <authorList>
            <person name="Ichikawa N."/>
            <person name="Kimura A."/>
            <person name="Kitahashi Y."/>
            <person name="Komaki H."/>
            <person name="Oguchi A."/>
        </authorList>
    </citation>
    <scope>NUCLEOTIDE SEQUENCE [LARGE SCALE GENOMIC DNA]</scope>
    <source>
        <strain evidence="2 3">NBRC 13972</strain>
    </source>
</reference>
<keyword evidence="1" id="KW-1133">Transmembrane helix</keyword>
<evidence type="ECO:0000313" key="3">
    <source>
        <dbReference type="Proteomes" id="UP000334990"/>
    </source>
</evidence>
<dbReference type="RefSeq" id="WP_155335344.1">
    <property type="nucleotide sequence ID" value="NZ_BAAABN010000042.1"/>
</dbReference>
<organism evidence="2 3">
    <name type="scientific">Acrocarpospora corrugata</name>
    <dbReference type="NCBI Taxonomy" id="35763"/>
    <lineage>
        <taxon>Bacteria</taxon>
        <taxon>Bacillati</taxon>
        <taxon>Actinomycetota</taxon>
        <taxon>Actinomycetes</taxon>
        <taxon>Streptosporangiales</taxon>
        <taxon>Streptosporangiaceae</taxon>
        <taxon>Acrocarpospora</taxon>
    </lineage>
</organism>
<feature type="transmembrane region" description="Helical" evidence="1">
    <location>
        <begin position="46"/>
        <end position="67"/>
    </location>
</feature>
<comment type="caution">
    <text evidence="2">The sequence shown here is derived from an EMBL/GenBank/DDBJ whole genome shotgun (WGS) entry which is preliminary data.</text>
</comment>
<keyword evidence="3" id="KW-1185">Reference proteome</keyword>
<evidence type="ECO:0000313" key="2">
    <source>
        <dbReference type="EMBL" id="GER98905.1"/>
    </source>
</evidence>
<dbReference type="AlphaFoldDB" id="A0A5M3VQI7"/>
<sequence>MRTRESLTAAIMRSQLREALRTLAVVAAVFAVLPVLLAVVPRGSGATWAILGVGVQPVWVAVAWWHVRRAERVERGLRR</sequence>
<evidence type="ECO:0008006" key="4">
    <source>
        <dbReference type="Google" id="ProtNLM"/>
    </source>
</evidence>
<accession>A0A5M3VQI7</accession>
<dbReference type="EMBL" id="BLAD01000038">
    <property type="protein sequence ID" value="GER98905.1"/>
    <property type="molecule type" value="Genomic_DNA"/>
</dbReference>
<gene>
    <name evidence="2" type="ORF">Acor_09690</name>
</gene>